<dbReference type="Pfam" id="PF01370">
    <property type="entry name" value="Epimerase"/>
    <property type="match status" value="1"/>
</dbReference>
<comment type="caution">
    <text evidence="3">The sequence shown here is derived from an EMBL/GenBank/DDBJ whole genome shotgun (WGS) entry which is preliminary data.</text>
</comment>
<comment type="similarity">
    <text evidence="1">Belongs to the NAD(P)-dependent epimerase/dehydratase family.</text>
</comment>
<accession>A0A162G2W4</accession>
<name>A0A162G2W4_BDEBC</name>
<dbReference type="PANTHER" id="PTHR43000">
    <property type="entry name" value="DTDP-D-GLUCOSE 4,6-DEHYDRATASE-RELATED"/>
    <property type="match status" value="1"/>
</dbReference>
<dbReference type="OrthoDB" id="5289052at2"/>
<evidence type="ECO:0000313" key="3">
    <source>
        <dbReference type="EMBL" id="KYG64187.1"/>
    </source>
</evidence>
<feature type="domain" description="NAD-dependent epimerase/dehydratase" evidence="2">
    <location>
        <begin position="23"/>
        <end position="255"/>
    </location>
</feature>
<organism evidence="3 4">
    <name type="scientific">Bdellovibrio bacteriovorus</name>
    <dbReference type="NCBI Taxonomy" id="959"/>
    <lineage>
        <taxon>Bacteria</taxon>
        <taxon>Pseudomonadati</taxon>
        <taxon>Bdellovibrionota</taxon>
        <taxon>Bdellovibrionia</taxon>
        <taxon>Bdellovibrionales</taxon>
        <taxon>Pseudobdellovibrionaceae</taxon>
        <taxon>Bdellovibrio</taxon>
    </lineage>
</organism>
<dbReference type="Gene3D" id="3.90.25.10">
    <property type="entry name" value="UDP-galactose 4-epimerase, domain 1"/>
    <property type="match status" value="1"/>
</dbReference>
<evidence type="ECO:0000256" key="1">
    <source>
        <dbReference type="ARBA" id="ARBA00007637"/>
    </source>
</evidence>
<dbReference type="InterPro" id="IPR001509">
    <property type="entry name" value="Epimerase_deHydtase"/>
</dbReference>
<dbReference type="RefSeq" id="WP_063208038.1">
    <property type="nucleotide sequence ID" value="NZ_LUKD01000006.1"/>
</dbReference>
<dbReference type="AlphaFoldDB" id="A0A162G2W4"/>
<sequence length="358" mass="38994">MNSSTSAAFWKGKRVFLTYPNSFLGAWTALSLQHLGAQVFGFGESLESSPNLFDLTNLGQTIAMTYGDLRNEESLRQALQFAQADVVLHLGETGFLKDGEQRPLELISKSVLGTAQLMELLRETASVRSVVVLGTDKAYVRANDNAAVSESSAVGPSGIFATSKLCSEFIALSYRDSFFSPEKYNKHKVAIATARISSAIGGGDFSSEGLIFQAVQSFLGKKTFEVRNPQSVRPWIHVLDQVSGILSVAQGLFEKGPKLSSATYNLGASEYESVGEVMKEFSEAWGKTWSSVSVADSSKSLSIHGQLNSELALTELGWKPQWDLSRALVETAKWYQGYYAGHSSVEELTGVLRSFYEG</sequence>
<dbReference type="Proteomes" id="UP000075799">
    <property type="component" value="Unassembled WGS sequence"/>
</dbReference>
<dbReference type="EMBL" id="LUKD01000006">
    <property type="protein sequence ID" value="KYG64187.1"/>
    <property type="molecule type" value="Genomic_DNA"/>
</dbReference>
<evidence type="ECO:0000313" key="4">
    <source>
        <dbReference type="Proteomes" id="UP000075799"/>
    </source>
</evidence>
<dbReference type="SUPFAM" id="SSF51735">
    <property type="entry name" value="NAD(P)-binding Rossmann-fold domains"/>
    <property type="match status" value="1"/>
</dbReference>
<proteinExistence type="inferred from homology"/>
<dbReference type="Gene3D" id="3.40.50.720">
    <property type="entry name" value="NAD(P)-binding Rossmann-like Domain"/>
    <property type="match status" value="1"/>
</dbReference>
<reference evidence="3 4" key="1">
    <citation type="submission" date="2016-03" db="EMBL/GenBank/DDBJ databases">
        <authorList>
            <person name="Ploux O."/>
        </authorList>
    </citation>
    <scope>NUCLEOTIDE SEQUENCE [LARGE SCALE GENOMIC DNA]</scope>
    <source>
        <strain evidence="3 4">EC13</strain>
    </source>
</reference>
<evidence type="ECO:0000259" key="2">
    <source>
        <dbReference type="Pfam" id="PF01370"/>
    </source>
</evidence>
<gene>
    <name evidence="3" type="ORF">AZI87_13140</name>
</gene>
<protein>
    <submittedName>
        <fullName evidence="3">CDP-glucose 4,6-dehydratase</fullName>
    </submittedName>
</protein>
<dbReference type="InterPro" id="IPR036291">
    <property type="entry name" value="NAD(P)-bd_dom_sf"/>
</dbReference>